<dbReference type="Proteomes" id="UP000306236">
    <property type="component" value="Unassembled WGS sequence"/>
</dbReference>
<evidence type="ECO:0000256" key="2">
    <source>
        <dbReference type="ARBA" id="ARBA00023002"/>
    </source>
</evidence>
<keyword evidence="2" id="KW-0560">Oxidoreductase</keyword>
<dbReference type="OrthoDB" id="9815989at2"/>
<dbReference type="Gene3D" id="3.50.50.60">
    <property type="entry name" value="FAD/NAD(P)-binding domain"/>
    <property type="match status" value="2"/>
</dbReference>
<name>A0A4S5BNB8_9BURK</name>
<comment type="similarity">
    <text evidence="1">Belongs to the DadA oxidoreductase family.</text>
</comment>
<sequence length="435" mass="47638">MSSKETTRMHSQLPKQVDVAIIGGGIIGISTAWALAKAGKHVAVFEKGVLAGEQSSRNWGWIRCIGRDPAEIPLSLRANQLWRDIQQQVDVGYRQLGLAYLGESAQDKEDLQQWLDTVQAYATPARLLEGTDIEQVLREPSTRPWTSAAYSAQDGVAEPHMATAGIAQLVRELGGEIFEHCAVRGLRLQQGQLTGVVTEHGEVACSKVVLAGGAWSRMMCRNHGVFLPQLKVHGSALRTTPLTTQLQLPINGKDFTCRPRSDGGYTVSKLAASVADVTPDSIRLLRWFFPAWMAQKQYLKIRFGRRFFTELFTPSRFALDTATPFERVRTLDPGPNLTSVQEALRKLQHAFPVFAKAEIAQAWGGMMDVTPDALPVISEVAAIPGFFIGTGFSGHGFGIGPAAGELLAQMVQGHRPDIDPKAFSLQRFQRGQSPQ</sequence>
<dbReference type="PANTHER" id="PTHR13847">
    <property type="entry name" value="SARCOSINE DEHYDROGENASE-RELATED"/>
    <property type="match status" value="1"/>
</dbReference>
<dbReference type="EMBL" id="SSWX01000009">
    <property type="protein sequence ID" value="THJ33749.1"/>
    <property type="molecule type" value="Genomic_DNA"/>
</dbReference>
<comment type="caution">
    <text evidence="4">The sequence shown here is derived from an EMBL/GenBank/DDBJ whole genome shotgun (WGS) entry which is preliminary data.</text>
</comment>
<protein>
    <submittedName>
        <fullName evidence="4">FAD-binding oxidoreductase</fullName>
    </submittedName>
</protein>
<dbReference type="GO" id="GO:0055130">
    <property type="term" value="P:D-alanine catabolic process"/>
    <property type="evidence" value="ECO:0007669"/>
    <property type="project" value="TreeGrafter"/>
</dbReference>
<dbReference type="PANTHER" id="PTHR13847:SF280">
    <property type="entry name" value="D-AMINO ACID DEHYDROGENASE"/>
    <property type="match status" value="1"/>
</dbReference>
<evidence type="ECO:0000256" key="1">
    <source>
        <dbReference type="ARBA" id="ARBA00009410"/>
    </source>
</evidence>
<proteinExistence type="inferred from homology"/>
<dbReference type="SUPFAM" id="SSF51905">
    <property type="entry name" value="FAD/NAD(P)-binding domain"/>
    <property type="match status" value="1"/>
</dbReference>
<reference evidence="4 5" key="1">
    <citation type="submission" date="2019-04" db="EMBL/GenBank/DDBJ databases">
        <title>Lampropedia sp YIM MLB12 draf genome.</title>
        <authorList>
            <person name="Wang Y.-X."/>
        </authorList>
    </citation>
    <scope>NUCLEOTIDE SEQUENCE [LARGE SCALE GENOMIC DNA]</scope>
    <source>
        <strain evidence="4 5">YIM MLB12</strain>
    </source>
</reference>
<dbReference type="Gene3D" id="3.30.9.10">
    <property type="entry name" value="D-Amino Acid Oxidase, subunit A, domain 2"/>
    <property type="match status" value="2"/>
</dbReference>
<keyword evidence="5" id="KW-1185">Reference proteome</keyword>
<gene>
    <name evidence="4" type="ORF">E8K88_08810</name>
</gene>
<dbReference type="GO" id="GO:0005886">
    <property type="term" value="C:plasma membrane"/>
    <property type="evidence" value="ECO:0007669"/>
    <property type="project" value="TreeGrafter"/>
</dbReference>
<dbReference type="InterPro" id="IPR006076">
    <property type="entry name" value="FAD-dep_OxRdtase"/>
</dbReference>
<dbReference type="GO" id="GO:0008718">
    <property type="term" value="F:D-amino-acid dehydrogenase activity"/>
    <property type="evidence" value="ECO:0007669"/>
    <property type="project" value="TreeGrafter"/>
</dbReference>
<evidence type="ECO:0000259" key="3">
    <source>
        <dbReference type="Pfam" id="PF01266"/>
    </source>
</evidence>
<accession>A0A4S5BNB8</accession>
<dbReference type="Pfam" id="PF01266">
    <property type="entry name" value="DAO"/>
    <property type="match status" value="1"/>
</dbReference>
<feature type="domain" description="FAD dependent oxidoreductase" evidence="3">
    <location>
        <begin position="18"/>
        <end position="410"/>
    </location>
</feature>
<dbReference type="AlphaFoldDB" id="A0A4S5BNB8"/>
<dbReference type="GO" id="GO:0005737">
    <property type="term" value="C:cytoplasm"/>
    <property type="evidence" value="ECO:0007669"/>
    <property type="project" value="TreeGrafter"/>
</dbReference>
<evidence type="ECO:0000313" key="5">
    <source>
        <dbReference type="Proteomes" id="UP000306236"/>
    </source>
</evidence>
<evidence type="ECO:0000313" key="4">
    <source>
        <dbReference type="EMBL" id="THJ33749.1"/>
    </source>
</evidence>
<organism evidence="4 5">
    <name type="scientific">Lampropedia aestuarii</name>
    <dbReference type="NCBI Taxonomy" id="2562762"/>
    <lineage>
        <taxon>Bacteria</taxon>
        <taxon>Pseudomonadati</taxon>
        <taxon>Pseudomonadota</taxon>
        <taxon>Betaproteobacteria</taxon>
        <taxon>Burkholderiales</taxon>
        <taxon>Comamonadaceae</taxon>
        <taxon>Lampropedia</taxon>
    </lineage>
</organism>
<dbReference type="InterPro" id="IPR036188">
    <property type="entry name" value="FAD/NAD-bd_sf"/>
</dbReference>